<evidence type="ECO:0000256" key="1">
    <source>
        <dbReference type="SAM" id="Phobius"/>
    </source>
</evidence>
<feature type="transmembrane region" description="Helical" evidence="1">
    <location>
        <begin position="20"/>
        <end position="40"/>
    </location>
</feature>
<evidence type="ECO:0000313" key="2">
    <source>
        <dbReference type="EMBL" id="EIW78293.1"/>
    </source>
</evidence>
<feature type="transmembrane region" description="Helical" evidence="1">
    <location>
        <begin position="155"/>
        <end position="173"/>
    </location>
</feature>
<keyword evidence="3" id="KW-1185">Reference proteome</keyword>
<accession>A0A5M3MGR1</accession>
<keyword evidence="1" id="KW-1133">Transmembrane helix</keyword>
<keyword evidence="1" id="KW-0472">Membrane</keyword>
<name>A0A5M3MGR1_CONPW</name>
<keyword evidence="1" id="KW-0812">Transmembrane</keyword>
<dbReference type="GeneID" id="19210649"/>
<organism evidence="2 3">
    <name type="scientific">Coniophora puteana (strain RWD-64-598)</name>
    <name type="common">Brown rot fungus</name>
    <dbReference type="NCBI Taxonomy" id="741705"/>
    <lineage>
        <taxon>Eukaryota</taxon>
        <taxon>Fungi</taxon>
        <taxon>Dikarya</taxon>
        <taxon>Basidiomycota</taxon>
        <taxon>Agaricomycotina</taxon>
        <taxon>Agaricomycetes</taxon>
        <taxon>Agaricomycetidae</taxon>
        <taxon>Boletales</taxon>
        <taxon>Coniophorineae</taxon>
        <taxon>Coniophoraceae</taxon>
        <taxon>Coniophora</taxon>
    </lineage>
</organism>
<comment type="caution">
    <text evidence="2">The sequence shown here is derived from an EMBL/GenBank/DDBJ whole genome shotgun (WGS) entry which is preliminary data.</text>
</comment>
<sequence length="241" mass="26445">MTILLSLSTPLSDQRGYELYALSQTSTFAVVLLLQGMLATRVYILLENSRKVLLSLTACFIADQVLSLVSFVSVLSVGPKLVSEVAALGETFCLTTIPDRLTWAIPVGAAASLAFEMVLSVYALCYIFKHATRSPRGLPAMSSSALATTLVRDNILYFVIALLSMIVKALQLLPSLQLSIAFASAYSITLSLLMVRLGPWMILNLRRRHEKDVSGLEEITEMATVQFANPPPAEYYEEDIF</sequence>
<evidence type="ECO:0008006" key="4">
    <source>
        <dbReference type="Google" id="ProtNLM"/>
    </source>
</evidence>
<feature type="transmembrane region" description="Helical" evidence="1">
    <location>
        <begin position="103"/>
        <end position="128"/>
    </location>
</feature>
<dbReference type="RefSeq" id="XP_007771356.1">
    <property type="nucleotide sequence ID" value="XM_007773166.1"/>
</dbReference>
<feature type="transmembrane region" description="Helical" evidence="1">
    <location>
        <begin position="52"/>
        <end position="75"/>
    </location>
</feature>
<gene>
    <name evidence="2" type="ORF">CONPUDRAFT_83759</name>
</gene>
<proteinExistence type="predicted"/>
<reference evidence="3" key="1">
    <citation type="journal article" date="2012" name="Science">
        <title>The Paleozoic origin of enzymatic lignin decomposition reconstructed from 31 fungal genomes.</title>
        <authorList>
            <person name="Floudas D."/>
            <person name="Binder M."/>
            <person name="Riley R."/>
            <person name="Barry K."/>
            <person name="Blanchette R.A."/>
            <person name="Henrissat B."/>
            <person name="Martinez A.T."/>
            <person name="Otillar R."/>
            <person name="Spatafora J.W."/>
            <person name="Yadav J.S."/>
            <person name="Aerts A."/>
            <person name="Benoit I."/>
            <person name="Boyd A."/>
            <person name="Carlson A."/>
            <person name="Copeland A."/>
            <person name="Coutinho P.M."/>
            <person name="de Vries R.P."/>
            <person name="Ferreira P."/>
            <person name="Findley K."/>
            <person name="Foster B."/>
            <person name="Gaskell J."/>
            <person name="Glotzer D."/>
            <person name="Gorecki P."/>
            <person name="Heitman J."/>
            <person name="Hesse C."/>
            <person name="Hori C."/>
            <person name="Igarashi K."/>
            <person name="Jurgens J.A."/>
            <person name="Kallen N."/>
            <person name="Kersten P."/>
            <person name="Kohler A."/>
            <person name="Kuees U."/>
            <person name="Kumar T.K.A."/>
            <person name="Kuo A."/>
            <person name="LaButti K."/>
            <person name="Larrondo L.F."/>
            <person name="Lindquist E."/>
            <person name="Ling A."/>
            <person name="Lombard V."/>
            <person name="Lucas S."/>
            <person name="Lundell T."/>
            <person name="Martin R."/>
            <person name="McLaughlin D.J."/>
            <person name="Morgenstern I."/>
            <person name="Morin E."/>
            <person name="Murat C."/>
            <person name="Nagy L.G."/>
            <person name="Nolan M."/>
            <person name="Ohm R.A."/>
            <person name="Patyshakuliyeva A."/>
            <person name="Rokas A."/>
            <person name="Ruiz-Duenas F.J."/>
            <person name="Sabat G."/>
            <person name="Salamov A."/>
            <person name="Samejima M."/>
            <person name="Schmutz J."/>
            <person name="Slot J.C."/>
            <person name="St John F."/>
            <person name="Stenlid J."/>
            <person name="Sun H."/>
            <person name="Sun S."/>
            <person name="Syed K."/>
            <person name="Tsang A."/>
            <person name="Wiebenga A."/>
            <person name="Young D."/>
            <person name="Pisabarro A."/>
            <person name="Eastwood D.C."/>
            <person name="Martin F."/>
            <person name="Cullen D."/>
            <person name="Grigoriev I.V."/>
            <person name="Hibbett D.S."/>
        </authorList>
    </citation>
    <scope>NUCLEOTIDE SEQUENCE [LARGE SCALE GENOMIC DNA]</scope>
    <source>
        <strain evidence="3">RWD-64-598 SS2</strain>
    </source>
</reference>
<feature type="transmembrane region" description="Helical" evidence="1">
    <location>
        <begin position="179"/>
        <end position="198"/>
    </location>
</feature>
<dbReference type="KEGG" id="cput:CONPUDRAFT_83759"/>
<evidence type="ECO:0000313" key="3">
    <source>
        <dbReference type="Proteomes" id="UP000053558"/>
    </source>
</evidence>
<dbReference type="EMBL" id="JH711582">
    <property type="protein sequence ID" value="EIW78293.1"/>
    <property type="molecule type" value="Genomic_DNA"/>
</dbReference>
<dbReference type="Proteomes" id="UP000053558">
    <property type="component" value="Unassembled WGS sequence"/>
</dbReference>
<dbReference type="AlphaFoldDB" id="A0A5M3MGR1"/>
<protein>
    <recommendedName>
        <fullName evidence="4">G-protein coupled receptors family 1 profile domain-containing protein</fullName>
    </recommendedName>
</protein>